<dbReference type="AlphaFoldDB" id="C7QDH2"/>
<sequence length="107" mass="11363">MNAAPASRLSMLRRACGQSGAEFAAGAPWAVFETQRRAALANAVKRSVQTASRLTTVLGRPWTPPEPGTLRDHYAAIGIAIAELRVAEGHIQTLIASQALVRDVEAT</sequence>
<dbReference type="InParanoid" id="C7QDH2"/>
<accession>C7QDH2</accession>
<gene>
    <name evidence="1" type="ordered locus">Caci_3876</name>
</gene>
<evidence type="ECO:0000313" key="1">
    <source>
        <dbReference type="EMBL" id="ACU72765.1"/>
    </source>
</evidence>
<dbReference type="EMBL" id="CP001700">
    <property type="protein sequence ID" value="ACU72765.1"/>
    <property type="molecule type" value="Genomic_DNA"/>
</dbReference>
<protein>
    <submittedName>
        <fullName evidence="1">Uncharacterized protein</fullName>
    </submittedName>
</protein>
<dbReference type="KEGG" id="cai:Caci_3876"/>
<organism evidence="1 2">
    <name type="scientific">Catenulispora acidiphila (strain DSM 44928 / JCM 14897 / NBRC 102108 / NRRL B-24433 / ID139908)</name>
    <dbReference type="NCBI Taxonomy" id="479433"/>
    <lineage>
        <taxon>Bacteria</taxon>
        <taxon>Bacillati</taxon>
        <taxon>Actinomycetota</taxon>
        <taxon>Actinomycetes</taxon>
        <taxon>Catenulisporales</taxon>
        <taxon>Catenulisporaceae</taxon>
        <taxon>Catenulispora</taxon>
    </lineage>
</organism>
<dbReference type="Proteomes" id="UP000000851">
    <property type="component" value="Chromosome"/>
</dbReference>
<keyword evidence="2" id="KW-1185">Reference proteome</keyword>
<proteinExistence type="predicted"/>
<dbReference type="HOGENOM" id="CLU_2205301_0_0_11"/>
<evidence type="ECO:0000313" key="2">
    <source>
        <dbReference type="Proteomes" id="UP000000851"/>
    </source>
</evidence>
<reference evidence="1 2" key="1">
    <citation type="journal article" date="2009" name="Stand. Genomic Sci.">
        <title>Complete genome sequence of Catenulispora acidiphila type strain (ID 139908).</title>
        <authorList>
            <person name="Copeland A."/>
            <person name="Lapidus A."/>
            <person name="Glavina Del Rio T."/>
            <person name="Nolan M."/>
            <person name="Lucas S."/>
            <person name="Chen F."/>
            <person name="Tice H."/>
            <person name="Cheng J.F."/>
            <person name="Bruce D."/>
            <person name="Goodwin L."/>
            <person name="Pitluck S."/>
            <person name="Mikhailova N."/>
            <person name="Pati A."/>
            <person name="Ivanova N."/>
            <person name="Mavromatis K."/>
            <person name="Chen A."/>
            <person name="Palaniappan K."/>
            <person name="Chain P."/>
            <person name="Land M."/>
            <person name="Hauser L."/>
            <person name="Chang Y.J."/>
            <person name="Jeffries C.D."/>
            <person name="Chertkov O."/>
            <person name="Brettin T."/>
            <person name="Detter J.C."/>
            <person name="Han C."/>
            <person name="Ali Z."/>
            <person name="Tindall B.J."/>
            <person name="Goker M."/>
            <person name="Bristow J."/>
            <person name="Eisen J.A."/>
            <person name="Markowitz V."/>
            <person name="Hugenholtz P."/>
            <person name="Kyrpides N.C."/>
            <person name="Klenk H.P."/>
        </authorList>
    </citation>
    <scope>NUCLEOTIDE SEQUENCE [LARGE SCALE GENOMIC DNA]</scope>
    <source>
        <strain evidence="2">DSM 44928 / JCM 14897 / NBRC 102108 / NRRL B-24433 / ID139908</strain>
    </source>
</reference>
<name>C7QDH2_CATAD</name>